<keyword evidence="6 7" id="KW-0961">Cell wall biogenesis/degradation</keyword>
<keyword evidence="4 7" id="KW-0573">Peptidoglycan synthesis</keyword>
<reference evidence="12 13" key="1">
    <citation type="submission" date="2015-01" db="EMBL/GenBank/DDBJ databases">
        <title>Draft genome sequence of Rickettsia monacensis strain IrR/Munich.</title>
        <authorList>
            <person name="Felsheim R.F."/>
            <person name="Johnson S.L."/>
            <person name="Kurtti T.J."/>
            <person name="Munderloh U.G."/>
        </authorList>
    </citation>
    <scope>NUCLEOTIDE SEQUENCE [LARGE SCALE GENOMIC DNA]</scope>
    <source>
        <strain evidence="12 13">IrR/Munich</strain>
    </source>
</reference>
<dbReference type="NCBIfam" id="TIGR01085">
    <property type="entry name" value="murE"/>
    <property type="match status" value="1"/>
</dbReference>
<dbReference type="Gene3D" id="3.90.190.20">
    <property type="entry name" value="Mur ligase, C-terminal domain"/>
    <property type="match status" value="1"/>
</dbReference>
<dbReference type="GO" id="GO:0008765">
    <property type="term" value="F:UDP-N-acetylmuramoylalanyl-D-glutamate-2,6-diaminopimelate ligase activity"/>
    <property type="evidence" value="ECO:0007669"/>
    <property type="project" value="UniProtKB-UniRule"/>
</dbReference>
<proteinExistence type="inferred from homology"/>
<dbReference type="Pfam" id="PF02875">
    <property type="entry name" value="Mur_ligase_C"/>
    <property type="match status" value="1"/>
</dbReference>
<evidence type="ECO:0000259" key="9">
    <source>
        <dbReference type="Pfam" id="PF01225"/>
    </source>
</evidence>
<dbReference type="InterPro" id="IPR035911">
    <property type="entry name" value="MurE/MurF_N"/>
</dbReference>
<name>A0A0B7J161_9RICK</name>
<dbReference type="SUPFAM" id="SSF63418">
    <property type="entry name" value="MurE/MurF N-terminal domain"/>
    <property type="match status" value="1"/>
</dbReference>
<dbReference type="InterPro" id="IPR004101">
    <property type="entry name" value="Mur_ligase_C"/>
</dbReference>
<keyword evidence="7" id="KW-0067">ATP-binding</keyword>
<dbReference type="UniPathway" id="UPA00219"/>
<comment type="caution">
    <text evidence="7">Lacks conserved residue(s) required for the propagation of feature annotation.</text>
</comment>
<accession>A0A0B7J161</accession>
<dbReference type="SUPFAM" id="SSF53244">
    <property type="entry name" value="MurD-like peptide ligases, peptide-binding domain"/>
    <property type="match status" value="1"/>
</dbReference>
<dbReference type="Pfam" id="PF01225">
    <property type="entry name" value="Mur_ligase"/>
    <property type="match status" value="1"/>
</dbReference>
<dbReference type="SUPFAM" id="SSF53623">
    <property type="entry name" value="MurD-like peptide ligases, catalytic domain"/>
    <property type="match status" value="2"/>
</dbReference>
<dbReference type="InterPro" id="IPR000713">
    <property type="entry name" value="Mur_ligase_N"/>
</dbReference>
<gene>
    <name evidence="7 12" type="primary">murE</name>
    <name evidence="12" type="ORF">RMONA_07730</name>
</gene>
<feature type="binding site" evidence="7">
    <location>
        <position position="537"/>
    </location>
    <ligand>
        <name>meso-2,6-diaminopimelate</name>
        <dbReference type="ChEBI" id="CHEBI:57791"/>
    </ligand>
</feature>
<keyword evidence="7" id="KW-0963">Cytoplasm</keyword>
<feature type="binding site" evidence="7">
    <location>
        <begin position="136"/>
        <end position="142"/>
    </location>
    <ligand>
        <name>ATP</name>
        <dbReference type="ChEBI" id="CHEBI:30616"/>
    </ligand>
</feature>
<comment type="pathway">
    <text evidence="7 8">Cell wall biogenesis; peptidoglycan biosynthesis.</text>
</comment>
<feature type="binding site" evidence="7">
    <location>
        <position position="533"/>
    </location>
    <ligand>
        <name>meso-2,6-diaminopimelate</name>
        <dbReference type="ChEBI" id="CHEBI:57791"/>
    </ligand>
</feature>
<evidence type="ECO:0000313" key="13">
    <source>
        <dbReference type="Proteomes" id="UP000018149"/>
    </source>
</evidence>
<feature type="binding site" evidence="7">
    <location>
        <position position="217"/>
    </location>
    <ligand>
        <name>UDP-N-acetyl-alpha-D-muramoyl-L-alanyl-D-glutamate</name>
        <dbReference type="ChEBI" id="CHEBI:83900"/>
    </ligand>
</feature>
<feature type="domain" description="Mur ligase C-terminal" evidence="10">
    <location>
        <begin position="411"/>
        <end position="535"/>
    </location>
</feature>
<evidence type="ECO:0000256" key="8">
    <source>
        <dbReference type="RuleBase" id="RU004135"/>
    </source>
</evidence>
<keyword evidence="3 7" id="KW-0133">Cell shape</keyword>
<dbReference type="Gene3D" id="3.40.1390.10">
    <property type="entry name" value="MurE/MurF, N-terminal domain"/>
    <property type="match status" value="1"/>
</dbReference>
<dbReference type="PANTHER" id="PTHR23135">
    <property type="entry name" value="MUR LIGASE FAMILY MEMBER"/>
    <property type="match status" value="1"/>
</dbReference>
<feature type="binding site" evidence="7">
    <location>
        <position position="459"/>
    </location>
    <ligand>
        <name>meso-2,6-diaminopimelate</name>
        <dbReference type="ChEBI" id="CHEBI:57791"/>
    </ligand>
</feature>
<feature type="modified residue" description="N6-carboxylysine" evidence="7">
    <location>
        <position position="249"/>
    </location>
</feature>
<dbReference type="GO" id="GO:0000287">
    <property type="term" value="F:magnesium ion binding"/>
    <property type="evidence" value="ECO:0007669"/>
    <property type="project" value="UniProtKB-UniRule"/>
</dbReference>
<dbReference type="GO" id="GO:0071555">
    <property type="term" value="P:cell wall organization"/>
    <property type="evidence" value="ECO:0007669"/>
    <property type="project" value="UniProtKB-KW"/>
</dbReference>
<dbReference type="GO" id="GO:0005737">
    <property type="term" value="C:cytoplasm"/>
    <property type="evidence" value="ECO:0007669"/>
    <property type="project" value="UniProtKB-SubCell"/>
</dbReference>
<organism evidence="12 13">
    <name type="scientific">Rickettsia monacensis</name>
    <dbReference type="NCBI Taxonomy" id="109232"/>
    <lineage>
        <taxon>Bacteria</taxon>
        <taxon>Pseudomonadati</taxon>
        <taxon>Pseudomonadota</taxon>
        <taxon>Alphaproteobacteria</taxon>
        <taxon>Rickettsiales</taxon>
        <taxon>Rickettsiaceae</taxon>
        <taxon>Rickettsieae</taxon>
        <taxon>Rickettsia</taxon>
        <taxon>spotted fever group</taxon>
    </lineage>
</organism>
<comment type="subcellular location">
    <subcellularLocation>
        <location evidence="7 8">Cytoplasm</location>
    </subcellularLocation>
</comment>
<dbReference type="NCBIfam" id="NF001126">
    <property type="entry name" value="PRK00139.1-4"/>
    <property type="match status" value="1"/>
</dbReference>
<protein>
    <recommendedName>
        <fullName evidence="7">UDP-N-acetylmuramoyl-L-alanyl-D-glutamate--2,6-diaminopimelate ligase</fullName>
        <ecNumber evidence="7">6.3.2.13</ecNumber>
    </recommendedName>
    <alternativeName>
        <fullName evidence="7">Meso-A2pm-adding enzyme</fullName>
    </alternativeName>
    <alternativeName>
        <fullName evidence="7">Meso-diaminopimelate-adding enzyme</fullName>
    </alternativeName>
    <alternativeName>
        <fullName evidence="7">UDP-MurNAc-L-Ala-D-Glu:meso-diaminopimelate ligase</fullName>
    </alternativeName>
    <alternativeName>
        <fullName evidence="7">UDP-MurNAc-tripeptide synthetase</fullName>
    </alternativeName>
    <alternativeName>
        <fullName evidence="7">UDP-N-acetylmuramyl-tripeptide synthetase</fullName>
    </alternativeName>
</protein>
<evidence type="ECO:0000256" key="7">
    <source>
        <dbReference type="HAMAP-Rule" id="MF_00208"/>
    </source>
</evidence>
<keyword evidence="7 12" id="KW-0436">Ligase</keyword>
<dbReference type="InterPro" id="IPR036615">
    <property type="entry name" value="Mur_ligase_C_dom_sf"/>
</dbReference>
<dbReference type="Pfam" id="PF08245">
    <property type="entry name" value="Mur_ligase_M"/>
    <property type="match status" value="2"/>
</dbReference>
<feature type="binding site" evidence="7">
    <location>
        <begin position="483"/>
        <end position="486"/>
    </location>
    <ligand>
        <name>meso-2,6-diaminopimelate</name>
        <dbReference type="ChEBI" id="CHEBI:57791"/>
    </ligand>
</feature>
<dbReference type="KEGG" id="rmc:RMONA_07730"/>
<dbReference type="InterPro" id="IPR013221">
    <property type="entry name" value="Mur_ligase_cen"/>
</dbReference>
<evidence type="ECO:0000256" key="6">
    <source>
        <dbReference type="ARBA" id="ARBA00023316"/>
    </source>
</evidence>
<dbReference type="STRING" id="109232.RMONA_07730"/>
<evidence type="ECO:0000259" key="11">
    <source>
        <dbReference type="Pfam" id="PF08245"/>
    </source>
</evidence>
<dbReference type="InterPro" id="IPR005728">
    <property type="entry name" value="RPE1"/>
</dbReference>
<sequence>MEFNRNLSVIAKRGKASNVLLLDSRRCWDDIKYNNIINMLPNLKQLFQQHNVKGLSINSKTVKDKDVFFAIKGQNVDGNDFIKDALDQAAALVITDNKKNIVIDKVIYVEDVQVALYEAIEIFYPKKPKNITAVTGTNGKSSVVSYIAQTYSLLGKKAASIGTIGGEIFGCDNLINDVPELTTLDYLSFRKIAHNLAENGIEYLAFEASSHGLDQARLGEIKVNIACFTSFSQDHLDYHHTKENYLLAKLKLFTIHLSKFAFREEFKGDTERRTAAYTSDRADSSTGSTYKLPLEAKFGKMSTDHLLYGGLAILNSDIEEIEFVKDYLHNHNIKFITVGKKGDLEITRINGSLKGQNINFTFNNREYNFNTPIIGSFQASNLLIAALSVHYTGFDFNKIIEILTQVKPVKGRMERIGNTNIFVDYSHTPDALEKALTELKNIKLRDSKLSVVFGCGGNRDKTKRSIMGQIAAKLADTIIITDDNPRNENPKLIRTEIISGIDKADYTEIANREEAIKYGINNLKQDDILLIAGKGHENYQIIGDKKLPFDDAEVVRKCIKACHPVA</sequence>
<evidence type="ECO:0000256" key="5">
    <source>
        <dbReference type="ARBA" id="ARBA00023306"/>
    </source>
</evidence>
<feature type="domain" description="Mur ligase central" evidence="11">
    <location>
        <begin position="308"/>
        <end position="388"/>
    </location>
</feature>
<dbReference type="AlphaFoldDB" id="A0A0B7J161"/>
<evidence type="ECO:0000259" key="10">
    <source>
        <dbReference type="Pfam" id="PF02875"/>
    </source>
</evidence>
<dbReference type="GO" id="GO:0008360">
    <property type="term" value="P:regulation of cell shape"/>
    <property type="evidence" value="ECO:0007669"/>
    <property type="project" value="UniProtKB-KW"/>
</dbReference>
<dbReference type="InterPro" id="IPR036565">
    <property type="entry name" value="Mur-like_cat_sf"/>
</dbReference>
<evidence type="ECO:0000256" key="1">
    <source>
        <dbReference type="ARBA" id="ARBA00005898"/>
    </source>
</evidence>
<evidence type="ECO:0000256" key="3">
    <source>
        <dbReference type="ARBA" id="ARBA00022960"/>
    </source>
</evidence>
<dbReference type="GO" id="GO:0005524">
    <property type="term" value="F:ATP binding"/>
    <property type="evidence" value="ECO:0007669"/>
    <property type="project" value="UniProtKB-UniRule"/>
</dbReference>
<feature type="domain" description="Mur ligase N-terminal catalytic" evidence="9">
    <location>
        <begin position="52"/>
        <end position="108"/>
    </location>
</feature>
<evidence type="ECO:0000256" key="4">
    <source>
        <dbReference type="ARBA" id="ARBA00022984"/>
    </source>
</evidence>
<dbReference type="NCBIfam" id="TIGR01045">
    <property type="entry name" value="RPE1"/>
    <property type="match status" value="1"/>
</dbReference>
<feature type="binding site" evidence="7">
    <location>
        <position position="209"/>
    </location>
    <ligand>
        <name>UDP-N-acetyl-alpha-D-muramoyl-L-alanyl-D-glutamate</name>
        <dbReference type="ChEBI" id="CHEBI:83900"/>
    </ligand>
</feature>
<dbReference type="EC" id="6.3.2.13" evidence="7"/>
<feature type="binding site" evidence="7">
    <location>
        <position position="59"/>
    </location>
    <ligand>
        <name>UDP-N-acetyl-alpha-D-muramoyl-L-alanyl-D-glutamate</name>
        <dbReference type="ChEBI" id="CHEBI:83900"/>
    </ligand>
</feature>
<dbReference type="Gene3D" id="3.40.1190.10">
    <property type="entry name" value="Mur-like, catalytic domain"/>
    <property type="match status" value="1"/>
</dbReference>
<evidence type="ECO:0000313" key="12">
    <source>
        <dbReference type="EMBL" id="CEO17897.1"/>
    </source>
</evidence>
<evidence type="ECO:0000256" key="2">
    <source>
        <dbReference type="ARBA" id="ARBA00022618"/>
    </source>
</evidence>
<dbReference type="NCBIfam" id="NF001124">
    <property type="entry name" value="PRK00139.1-2"/>
    <property type="match status" value="1"/>
</dbReference>
<dbReference type="Proteomes" id="UP000018149">
    <property type="component" value="Chromosome I"/>
</dbReference>
<feature type="binding site" evidence="7">
    <location>
        <position position="215"/>
    </location>
    <ligand>
        <name>UDP-N-acetyl-alpha-D-muramoyl-L-alanyl-D-glutamate</name>
        <dbReference type="ChEBI" id="CHEBI:83900"/>
    </ligand>
</feature>
<dbReference type="HOGENOM" id="CLU_022291_3_1_5"/>
<keyword evidence="13" id="KW-1185">Reference proteome</keyword>
<keyword evidence="7" id="KW-0547">Nucleotide-binding</keyword>
<feature type="domain" description="Mur ligase central" evidence="11">
    <location>
        <begin position="134"/>
        <end position="255"/>
    </location>
</feature>
<comment type="catalytic activity">
    <reaction evidence="7">
        <text>UDP-N-acetyl-alpha-D-muramoyl-L-alanyl-D-glutamate + meso-2,6-diaminopimelate + ATP = UDP-N-acetyl-alpha-D-muramoyl-L-alanyl-gamma-D-glutamyl-meso-2,6-diaminopimelate + ADP + phosphate + H(+)</text>
        <dbReference type="Rhea" id="RHEA:23676"/>
        <dbReference type="ChEBI" id="CHEBI:15378"/>
        <dbReference type="ChEBI" id="CHEBI:30616"/>
        <dbReference type="ChEBI" id="CHEBI:43474"/>
        <dbReference type="ChEBI" id="CHEBI:57791"/>
        <dbReference type="ChEBI" id="CHEBI:83900"/>
        <dbReference type="ChEBI" id="CHEBI:83905"/>
        <dbReference type="ChEBI" id="CHEBI:456216"/>
        <dbReference type="EC" id="6.3.2.13"/>
    </reaction>
</comment>
<keyword evidence="2 7" id="KW-0132">Cell division</keyword>
<dbReference type="GO" id="GO:0051301">
    <property type="term" value="P:cell division"/>
    <property type="evidence" value="ECO:0007669"/>
    <property type="project" value="UniProtKB-KW"/>
</dbReference>
<dbReference type="PANTHER" id="PTHR23135:SF4">
    <property type="entry name" value="UDP-N-ACETYLMURAMOYL-L-ALANYL-D-GLUTAMATE--2,6-DIAMINOPIMELATE LIGASE MURE HOMOLOG, CHLOROPLASTIC"/>
    <property type="match status" value="1"/>
</dbReference>
<comment type="cofactor">
    <cofactor evidence="7">
        <name>Mg(2+)</name>
        <dbReference type="ChEBI" id="CHEBI:18420"/>
    </cofactor>
</comment>
<dbReference type="InterPro" id="IPR005761">
    <property type="entry name" value="UDP-N-AcMur-Glu-dNH2Pim_ligase"/>
</dbReference>
<feature type="short sequence motif" description="Meso-diaminopimelate recognition motif" evidence="7">
    <location>
        <begin position="483"/>
        <end position="486"/>
    </location>
</feature>
<dbReference type="EMBL" id="LN794217">
    <property type="protein sequence ID" value="CEO17897.1"/>
    <property type="molecule type" value="Genomic_DNA"/>
</dbReference>
<comment type="function">
    <text evidence="7">Catalyzes the addition of meso-diaminopimelic acid to the nucleotide precursor UDP-N-acetylmuramoyl-L-alanyl-D-glutamate (UMAG) in the biosynthesis of bacterial cell-wall peptidoglycan.</text>
</comment>
<keyword evidence="5 7" id="KW-0131">Cell cycle</keyword>
<dbReference type="GO" id="GO:0009252">
    <property type="term" value="P:peptidoglycan biosynthetic process"/>
    <property type="evidence" value="ECO:0007669"/>
    <property type="project" value="UniProtKB-UniRule"/>
</dbReference>
<dbReference type="HAMAP" id="MF_00208">
    <property type="entry name" value="MurE"/>
    <property type="match status" value="1"/>
</dbReference>
<keyword evidence="7" id="KW-0460">Magnesium</keyword>
<comment type="similarity">
    <text evidence="1 7">Belongs to the MurCDEF family. MurE subfamily.</text>
</comment>
<feature type="binding site" evidence="7">
    <location>
        <begin position="182"/>
        <end position="183"/>
    </location>
    <ligand>
        <name>UDP-N-acetyl-alpha-D-muramoyl-L-alanyl-D-glutamate</name>
        <dbReference type="ChEBI" id="CHEBI:83900"/>
    </ligand>
</feature>
<comment type="PTM">
    <text evidence="7">Carboxylation is probably crucial for Mg(2+) binding and, consequently, for the gamma-phosphate positioning of ATP.</text>
</comment>